<dbReference type="InterPro" id="IPR011047">
    <property type="entry name" value="Quinoprotein_ADH-like_sf"/>
</dbReference>
<feature type="repeat" description="TPR" evidence="3">
    <location>
        <begin position="704"/>
        <end position="737"/>
    </location>
</feature>
<dbReference type="PANTHER" id="PTHR12558:SF13">
    <property type="entry name" value="CELL DIVISION CYCLE PROTEIN 27 HOMOLOG"/>
    <property type="match status" value="1"/>
</dbReference>
<dbReference type="Pfam" id="PF13432">
    <property type="entry name" value="TPR_16"/>
    <property type="match status" value="3"/>
</dbReference>
<dbReference type="SUPFAM" id="SSF48452">
    <property type="entry name" value="TPR-like"/>
    <property type="match status" value="3"/>
</dbReference>
<feature type="repeat" description="TPR" evidence="3">
    <location>
        <begin position="180"/>
        <end position="213"/>
    </location>
</feature>
<dbReference type="Proteomes" id="UP000297693">
    <property type="component" value="Unassembled WGS sequence"/>
</dbReference>
<evidence type="ECO:0000256" key="1">
    <source>
        <dbReference type="ARBA" id="ARBA00022737"/>
    </source>
</evidence>
<evidence type="ECO:0000256" key="2">
    <source>
        <dbReference type="ARBA" id="ARBA00022803"/>
    </source>
</evidence>
<dbReference type="Pfam" id="PF13181">
    <property type="entry name" value="TPR_8"/>
    <property type="match status" value="2"/>
</dbReference>
<dbReference type="PROSITE" id="PS50005">
    <property type="entry name" value="TPR"/>
    <property type="match status" value="7"/>
</dbReference>
<dbReference type="SMART" id="SM00028">
    <property type="entry name" value="TPR"/>
    <property type="match status" value="19"/>
</dbReference>
<feature type="repeat" description="TPR" evidence="3">
    <location>
        <begin position="225"/>
        <end position="258"/>
    </location>
</feature>
<proteinExistence type="predicted"/>
<dbReference type="PANTHER" id="PTHR12558">
    <property type="entry name" value="CELL DIVISION CYCLE 16,23,27"/>
    <property type="match status" value="1"/>
</dbReference>
<keyword evidence="5" id="KW-1185">Reference proteome</keyword>
<keyword evidence="2 3" id="KW-0802">TPR repeat</keyword>
<gene>
    <name evidence="4" type="ORF">EHQ58_03310</name>
</gene>
<dbReference type="AlphaFoldDB" id="A0A4R9KBW1"/>
<dbReference type="PROSITE" id="PS50293">
    <property type="entry name" value="TPR_REGION"/>
    <property type="match status" value="1"/>
</dbReference>
<comment type="caution">
    <text evidence="4">The sequence shown here is derived from an EMBL/GenBank/DDBJ whole genome shotgun (WGS) entry which is preliminary data.</text>
</comment>
<reference evidence="4" key="1">
    <citation type="journal article" date="2019" name="PLoS Negl. Trop. Dis.">
        <title>Revisiting the worldwide diversity of Leptospira species in the environment.</title>
        <authorList>
            <person name="Vincent A.T."/>
            <person name="Schiettekatte O."/>
            <person name="Bourhy P."/>
            <person name="Veyrier F.J."/>
            <person name="Picardeau M."/>
        </authorList>
    </citation>
    <scope>NUCLEOTIDE SEQUENCE [LARGE SCALE GENOMIC DNA]</scope>
    <source>
        <strain evidence="4">201702476</strain>
    </source>
</reference>
<evidence type="ECO:0000256" key="3">
    <source>
        <dbReference type="PROSITE-ProRule" id="PRU00339"/>
    </source>
</evidence>
<dbReference type="Gene3D" id="2.130.10.10">
    <property type="entry name" value="YVTN repeat-like/Quinoprotein amine dehydrogenase"/>
    <property type="match status" value="1"/>
</dbReference>
<dbReference type="SUPFAM" id="SSF50998">
    <property type="entry name" value="Quinoprotein alcohol dehydrogenase-like"/>
    <property type="match status" value="1"/>
</dbReference>
<dbReference type="InterPro" id="IPR019734">
    <property type="entry name" value="TPR_rpt"/>
</dbReference>
<dbReference type="Gene3D" id="1.25.40.10">
    <property type="entry name" value="Tetratricopeptide repeat domain"/>
    <property type="match status" value="7"/>
</dbReference>
<feature type="repeat" description="TPR" evidence="3">
    <location>
        <begin position="110"/>
        <end position="143"/>
    </location>
</feature>
<feature type="repeat" description="TPR" evidence="3">
    <location>
        <begin position="259"/>
        <end position="292"/>
    </location>
</feature>
<organism evidence="4 5">
    <name type="scientific">Leptospira ognonensis</name>
    <dbReference type="NCBI Taxonomy" id="2484945"/>
    <lineage>
        <taxon>Bacteria</taxon>
        <taxon>Pseudomonadati</taxon>
        <taxon>Spirochaetota</taxon>
        <taxon>Spirochaetia</taxon>
        <taxon>Leptospirales</taxon>
        <taxon>Leptospiraceae</taxon>
        <taxon>Leptospira</taxon>
    </lineage>
</organism>
<dbReference type="InterPro" id="IPR015943">
    <property type="entry name" value="WD40/YVTN_repeat-like_dom_sf"/>
</dbReference>
<dbReference type="InterPro" id="IPR011990">
    <property type="entry name" value="TPR-like_helical_dom_sf"/>
</dbReference>
<accession>A0A4R9KBW1</accession>
<feature type="repeat" description="TPR" evidence="3">
    <location>
        <begin position="76"/>
        <end position="109"/>
    </location>
</feature>
<dbReference type="EMBL" id="RQGD01000010">
    <property type="protein sequence ID" value="TGL62333.1"/>
    <property type="molecule type" value="Genomic_DNA"/>
</dbReference>
<keyword evidence="1" id="KW-0677">Repeat</keyword>
<evidence type="ECO:0000313" key="5">
    <source>
        <dbReference type="Proteomes" id="UP000297693"/>
    </source>
</evidence>
<feature type="repeat" description="TPR" evidence="3">
    <location>
        <begin position="407"/>
        <end position="440"/>
    </location>
</feature>
<dbReference type="SUPFAM" id="SSF81901">
    <property type="entry name" value="HCP-like"/>
    <property type="match status" value="1"/>
</dbReference>
<dbReference type="OrthoDB" id="7295585at2"/>
<dbReference type="Pfam" id="PF13414">
    <property type="entry name" value="TPR_11"/>
    <property type="match status" value="1"/>
</dbReference>
<dbReference type="Pfam" id="PF07719">
    <property type="entry name" value="TPR_2"/>
    <property type="match status" value="1"/>
</dbReference>
<dbReference type="InterPro" id="IPR013105">
    <property type="entry name" value="TPR_2"/>
</dbReference>
<name>A0A4R9KBW1_9LEPT</name>
<protein>
    <submittedName>
        <fullName evidence="4">Tetratricopeptide repeat protein</fullName>
    </submittedName>
</protein>
<sequence>MLSLSFLIFAFYNCQSRDFKTVTVSDEVASEVSAEDRLDLESARAILAKGNLLFQKGEFGEAITRGKEANEKVETAEGYALIGASEYQLGEYAASKEAYELGNRLDPENEKLLIGLGTVESTLGDYEDALQIYQKLVKMEPDEPVYKYKVGTLLKLQKKYEESYVTLKPLENQKDFPYPVELLNQLGDVCLELKKYDEAEAYFAKAEKLQPDLKSAQNAKQSTKVAALIQKGNDAIAKKNYDLAIEEYQKATELQPNNASLWTFLGNANFLKGNLKEAESNFRKSITIQDNFTNGYLGLCNVQIKKSNFSECLKIAETGLKKSPKNAELKNKLGICEWKWGQTQKALLSFQDASAWDKNFFEPRMNLAYLLLDQGRNEEAIDALKKAETHIHADKDQIKKALALAESQMYISEGDTYLRQGKRKQALELYGKALGRSPNDPAPHNAFAKAYYAFNEYKKSESSYLEALRNDDKNLMAIQGLARVYAKTGESKKEAEYVGKLQKLSQNDPYVAITLGRIAEDSKKFDEADSIYLSLLKKFPDNDAVHYRLGNLYYKRAVDENDKENYTKAMDYVQKSKKYSKEIPEITETERTIKENLRFAEIIPFVREGNKAYDKKRFDDAIVSYQKAYDKVPKPSLLVKVAECYMSKGEEEKGIAILEKAARENKDQASSFHEGIYAFFYKKGEIGKAEEGFNKLISEKPDSFYSYYMLGLISMKKKDYESSLSNFDKSILLNGSFAPSNVAKGLAFYKIGKPENAKKEFERARSKDGEFSISSYNLAIAYFNEDLTTESKSILEALKKSDPDFADGEIHLAYIYFKEGKLNEAEDSILNVLKEERSAEALYAHYVILDEKSKKTPSDKITSKKISVQKEIWKNFPDSKYARLLPTDKQEEGIIITEVALSGTPVELPLLYPNRVIVNYGESIVGLDRETKEVTWKFATPAPFKRLIGGKQIFAFRSGLIQKIYPDTGKLGTSIELNTVDEIVSAELQIDKIFLLTENQKTKQRFFQIMTVDGDLLFTAKDKDIHTFGLTSSGSILLIKNKKNEYGFSSLPKDNWNAPSKEASLLKKDQGEKLIVNGCLASSCLIRIGNQFLVADMNGKIVSLPASGSYVNSYPLDDSIQIKTSDKLLVWKGEAKWNEAITSQSELKYHLADTTLEVKGKEIVLTKSNGKKTFSWAPEKDNKRISTITID</sequence>
<evidence type="ECO:0000313" key="4">
    <source>
        <dbReference type="EMBL" id="TGL62333.1"/>
    </source>
</evidence>